<name>A0A1G8U3B5_9EURY</name>
<dbReference type="InterPro" id="IPR017850">
    <property type="entry name" value="Alkaline_phosphatase_core_sf"/>
</dbReference>
<gene>
    <name evidence="1" type="ORF">SAMN04515672_0720</name>
</gene>
<dbReference type="RefSeq" id="WP_139171255.1">
    <property type="nucleotide sequence ID" value="NZ_FNFE01000001.1"/>
</dbReference>
<protein>
    <recommendedName>
        <fullName evidence="3">Sulfatase</fullName>
    </recommendedName>
</protein>
<dbReference type="Gene3D" id="3.40.720.10">
    <property type="entry name" value="Alkaline Phosphatase, subunit A"/>
    <property type="match status" value="1"/>
</dbReference>
<organism evidence="1 2">
    <name type="scientific">Natronorubrum texcoconense</name>
    <dbReference type="NCBI Taxonomy" id="1095776"/>
    <lineage>
        <taxon>Archaea</taxon>
        <taxon>Methanobacteriati</taxon>
        <taxon>Methanobacteriota</taxon>
        <taxon>Stenosarchaea group</taxon>
        <taxon>Halobacteria</taxon>
        <taxon>Halobacteriales</taxon>
        <taxon>Natrialbaceae</taxon>
        <taxon>Natronorubrum</taxon>
    </lineage>
</organism>
<keyword evidence="2" id="KW-1185">Reference proteome</keyword>
<dbReference type="AlphaFoldDB" id="A0A1G8U3B5"/>
<proteinExistence type="predicted"/>
<reference evidence="2" key="1">
    <citation type="submission" date="2016-10" db="EMBL/GenBank/DDBJ databases">
        <authorList>
            <person name="Varghese N."/>
            <person name="Submissions S."/>
        </authorList>
    </citation>
    <scope>NUCLEOTIDE SEQUENCE [LARGE SCALE GENOMIC DNA]</scope>
    <source>
        <strain evidence="2">B4,CECT 8067,JCM 17497</strain>
    </source>
</reference>
<accession>A0A1G8U3B5</accession>
<dbReference type="OrthoDB" id="100846at2157"/>
<evidence type="ECO:0000313" key="1">
    <source>
        <dbReference type="EMBL" id="SDJ48316.1"/>
    </source>
</evidence>
<evidence type="ECO:0008006" key="3">
    <source>
        <dbReference type="Google" id="ProtNLM"/>
    </source>
</evidence>
<evidence type="ECO:0000313" key="2">
    <source>
        <dbReference type="Proteomes" id="UP000198882"/>
    </source>
</evidence>
<dbReference type="SUPFAM" id="SSF53649">
    <property type="entry name" value="Alkaline phosphatase-like"/>
    <property type="match status" value="1"/>
</dbReference>
<dbReference type="Proteomes" id="UP000198882">
    <property type="component" value="Unassembled WGS sequence"/>
</dbReference>
<sequence>MSLLEWMSHSKTRIRRDGVTIGLRESGYEFYVGMLRRLEPLKPDGENIFEKEWDLLVVLDSARVDAIQEVEAEYSFLDQPGTLRSVGSASYQWMERTFTEQYADEMDATAYVTANHFADDFLEETDLFCLDSVWQYGWDEMKHTIPPRPVTDAAIRVGREHRGEFDRCIVHYMQPHFPSIPDPVVDPEQTADEPFDVQKSLWKKARNGSLDTDRLWAAYIENLRYVLDDLELLLENFEAETVMISADHANAFGEWGVYAHPNVPLDCLRVVPWYQTTSIDKETYSPPTPDRKPMDEIDMDERLQALGYK</sequence>
<dbReference type="EMBL" id="FNFE01000001">
    <property type="protein sequence ID" value="SDJ48316.1"/>
    <property type="molecule type" value="Genomic_DNA"/>
</dbReference>